<dbReference type="GO" id="GO:0003677">
    <property type="term" value="F:DNA binding"/>
    <property type="evidence" value="ECO:0007669"/>
    <property type="project" value="UniProtKB-KW"/>
</dbReference>
<dbReference type="PANTHER" id="PTHR46558">
    <property type="entry name" value="TRACRIPTIONAL REGULATORY PROTEIN-RELATED-RELATED"/>
    <property type="match status" value="1"/>
</dbReference>
<dbReference type="CDD" id="cd00093">
    <property type="entry name" value="HTH_XRE"/>
    <property type="match status" value="1"/>
</dbReference>
<accession>A0A2N5M8X7</accession>
<feature type="domain" description="HTH cro/C1-type" evidence="2">
    <location>
        <begin position="8"/>
        <end position="62"/>
    </location>
</feature>
<dbReference type="InterPro" id="IPR010982">
    <property type="entry name" value="Lambda_DNA-bd_dom_sf"/>
</dbReference>
<dbReference type="EMBL" id="PGUY01000016">
    <property type="protein sequence ID" value="PLT30800.1"/>
    <property type="molecule type" value="Genomic_DNA"/>
</dbReference>
<dbReference type="Pfam" id="PF01381">
    <property type="entry name" value="HTH_3"/>
    <property type="match status" value="1"/>
</dbReference>
<name>A0A2N5M8X7_9BACI</name>
<proteinExistence type="predicted"/>
<reference evidence="3 4" key="1">
    <citation type="submission" date="2017-11" db="EMBL/GenBank/DDBJ databases">
        <title>Comparitive Functional Genomics of Dry Heat Resistant strains isolated from the Viking Spacecraft.</title>
        <authorList>
            <person name="Seuylemezian A."/>
            <person name="Cooper K."/>
            <person name="Vaishampayan P."/>
        </authorList>
    </citation>
    <scope>NUCLEOTIDE SEQUENCE [LARGE SCALE GENOMIC DNA]</scope>
    <source>
        <strain evidence="3 4">V1-29</strain>
    </source>
</reference>
<keyword evidence="1" id="KW-0238">DNA-binding</keyword>
<gene>
    <name evidence="3" type="ORF">CUU66_05695</name>
</gene>
<evidence type="ECO:0000313" key="3">
    <source>
        <dbReference type="EMBL" id="PLT30800.1"/>
    </source>
</evidence>
<keyword evidence="4" id="KW-1185">Reference proteome</keyword>
<evidence type="ECO:0000259" key="2">
    <source>
        <dbReference type="PROSITE" id="PS50943"/>
    </source>
</evidence>
<organism evidence="3 4">
    <name type="scientific">Peribacillus deserti</name>
    <dbReference type="NCBI Taxonomy" id="673318"/>
    <lineage>
        <taxon>Bacteria</taxon>
        <taxon>Bacillati</taxon>
        <taxon>Bacillota</taxon>
        <taxon>Bacilli</taxon>
        <taxon>Bacillales</taxon>
        <taxon>Bacillaceae</taxon>
        <taxon>Peribacillus</taxon>
    </lineage>
</organism>
<evidence type="ECO:0000256" key="1">
    <source>
        <dbReference type="ARBA" id="ARBA00023125"/>
    </source>
</evidence>
<dbReference type="Gene3D" id="1.10.260.40">
    <property type="entry name" value="lambda repressor-like DNA-binding domains"/>
    <property type="match status" value="1"/>
</dbReference>
<dbReference type="AlphaFoldDB" id="A0A2N5M8X7"/>
<dbReference type="Proteomes" id="UP000234748">
    <property type="component" value="Unassembled WGS sequence"/>
</dbReference>
<dbReference type="PROSITE" id="PS50943">
    <property type="entry name" value="HTH_CROC1"/>
    <property type="match status" value="1"/>
</dbReference>
<sequence length="122" mass="13955">MEQQGHTLKILREKRNLTQQALALKLRVGTRIIEQFESGEKIPDIPTLLRLSAVLEVPASELYGHSTPPFLPVIDSEISQLISGLGSHKAKLILRKVKELTEEEYKEMLNWLFNNKNTIDQH</sequence>
<dbReference type="InterPro" id="IPR001387">
    <property type="entry name" value="Cro/C1-type_HTH"/>
</dbReference>
<dbReference type="OrthoDB" id="2168837at2"/>
<dbReference type="SUPFAM" id="SSF47413">
    <property type="entry name" value="lambda repressor-like DNA-binding domains"/>
    <property type="match status" value="1"/>
</dbReference>
<protein>
    <submittedName>
        <fullName evidence="3">Transcriptional regulator</fullName>
    </submittedName>
</protein>
<comment type="caution">
    <text evidence="3">The sequence shown here is derived from an EMBL/GenBank/DDBJ whole genome shotgun (WGS) entry which is preliminary data.</text>
</comment>
<dbReference type="SMART" id="SM00530">
    <property type="entry name" value="HTH_XRE"/>
    <property type="match status" value="1"/>
</dbReference>
<dbReference type="PANTHER" id="PTHR46558:SF4">
    <property type="entry name" value="DNA-BIDING PHAGE PROTEIN"/>
    <property type="match status" value="1"/>
</dbReference>
<evidence type="ECO:0000313" key="4">
    <source>
        <dbReference type="Proteomes" id="UP000234748"/>
    </source>
</evidence>
<dbReference type="RefSeq" id="WP_101640713.1">
    <property type="nucleotide sequence ID" value="NZ_PGUY01000016.1"/>
</dbReference>